<organism evidence="1 2">
    <name type="scientific">Candidatus Thiodiazotropha endolucinida</name>
    <dbReference type="NCBI Taxonomy" id="1655433"/>
    <lineage>
        <taxon>Bacteria</taxon>
        <taxon>Pseudomonadati</taxon>
        <taxon>Pseudomonadota</taxon>
        <taxon>Gammaproteobacteria</taxon>
        <taxon>Chromatiales</taxon>
        <taxon>Sedimenticolaceae</taxon>
        <taxon>Candidatus Thiodiazotropha</taxon>
    </lineage>
</organism>
<name>A0A7Z1AGL5_9GAMM</name>
<dbReference type="Proteomes" id="UP000094769">
    <property type="component" value="Unassembled WGS sequence"/>
</dbReference>
<evidence type="ECO:0000313" key="1">
    <source>
        <dbReference type="EMBL" id="ODJ88693.1"/>
    </source>
</evidence>
<protein>
    <submittedName>
        <fullName evidence="1">Uncharacterized protein</fullName>
    </submittedName>
</protein>
<dbReference type="AlphaFoldDB" id="A0A7Z1AGL5"/>
<comment type="caution">
    <text evidence="1">The sequence shown here is derived from an EMBL/GenBank/DDBJ whole genome shotgun (WGS) entry which is preliminary data.</text>
</comment>
<accession>A0A7Z1AGL5</accession>
<evidence type="ECO:0000313" key="2">
    <source>
        <dbReference type="Proteomes" id="UP000094769"/>
    </source>
</evidence>
<keyword evidence="2" id="KW-1185">Reference proteome</keyword>
<proteinExistence type="predicted"/>
<reference evidence="1 2" key="1">
    <citation type="submission" date="2016-06" db="EMBL/GenBank/DDBJ databases">
        <title>Genome sequence of endosymbiont of Candidatus Endolucinida thiodiazotropha.</title>
        <authorList>
            <person name="Poehlein A."/>
            <person name="Koenig S."/>
            <person name="Heiden S.E."/>
            <person name="Thuermer A."/>
            <person name="Voget S."/>
            <person name="Daniel R."/>
            <person name="Markert S."/>
            <person name="Gros O."/>
            <person name="Schweder T."/>
        </authorList>
    </citation>
    <scope>NUCLEOTIDE SEQUENCE [LARGE SCALE GENOMIC DNA]</scope>
    <source>
        <strain evidence="1 2">COS</strain>
    </source>
</reference>
<dbReference type="EMBL" id="MARB01000005">
    <property type="protein sequence ID" value="ODJ88693.1"/>
    <property type="molecule type" value="Genomic_DNA"/>
</dbReference>
<sequence>MFSELTNATFFGFYWQPQQGVGPVLQVIEFKRKTERHCILARYSIGWSVTYVPLCGGYACAIGVHRHYYQ</sequence>
<gene>
    <name evidence="1" type="ORF">CODIS_12440</name>
</gene>